<dbReference type="PANTHER" id="PTHR48111">
    <property type="entry name" value="REGULATOR OF RPOS"/>
    <property type="match status" value="1"/>
</dbReference>
<dbReference type="InterPro" id="IPR016032">
    <property type="entry name" value="Sig_transdc_resp-reg_C-effctor"/>
</dbReference>
<dbReference type="FunFam" id="1.10.10.10:FF:000018">
    <property type="entry name" value="DNA-binding response regulator ResD"/>
    <property type="match status" value="1"/>
</dbReference>
<dbReference type="OrthoDB" id="9790442at2"/>
<gene>
    <name evidence="13" type="ORF">SAMN05421737_11628</name>
</gene>
<dbReference type="SMART" id="SM00862">
    <property type="entry name" value="Trans_reg_C"/>
    <property type="match status" value="1"/>
</dbReference>
<keyword evidence="8" id="KW-0804">Transcription</keyword>
<evidence type="ECO:0000256" key="4">
    <source>
        <dbReference type="ARBA" id="ARBA00023012"/>
    </source>
</evidence>
<dbReference type="SUPFAM" id="SSF46894">
    <property type="entry name" value="C-terminal effector domain of the bipartite response regulators"/>
    <property type="match status" value="1"/>
</dbReference>
<dbReference type="PROSITE" id="PS51755">
    <property type="entry name" value="OMPR_PHOB"/>
    <property type="match status" value="1"/>
</dbReference>
<dbReference type="RefSeq" id="WP_090776727.1">
    <property type="nucleotide sequence ID" value="NZ_FMYM01000016.1"/>
</dbReference>
<keyword evidence="14" id="KW-1185">Reference proteome</keyword>
<accession>A0A1G6PBX8</accession>
<organism evidence="13 14">
    <name type="scientific">Shouchella lonarensis</name>
    <dbReference type="NCBI Taxonomy" id="1464122"/>
    <lineage>
        <taxon>Bacteria</taxon>
        <taxon>Bacillati</taxon>
        <taxon>Bacillota</taxon>
        <taxon>Bacilli</taxon>
        <taxon>Bacillales</taxon>
        <taxon>Bacillaceae</taxon>
        <taxon>Shouchella</taxon>
    </lineage>
</organism>
<keyword evidence="3 9" id="KW-0597">Phosphoprotein</keyword>
<keyword evidence="4" id="KW-0902">Two-component regulatory system</keyword>
<evidence type="ECO:0000256" key="1">
    <source>
        <dbReference type="ARBA" id="ARBA00004496"/>
    </source>
</evidence>
<dbReference type="CDD" id="cd17574">
    <property type="entry name" value="REC_OmpR"/>
    <property type="match status" value="1"/>
</dbReference>
<dbReference type="InterPro" id="IPR001867">
    <property type="entry name" value="OmpR/PhoB-type_DNA-bd"/>
</dbReference>
<proteinExistence type="predicted"/>
<dbReference type="Pfam" id="PF00486">
    <property type="entry name" value="Trans_reg_C"/>
    <property type="match status" value="1"/>
</dbReference>
<sequence length="229" mass="26104">MNNTMKTVLVVDDERELRELVSLYLKKEAYHVLCAADGNHALQMLASSSVDLVILDVMMDGLDGFSVCETIRKTHVLPVIMLTARSHEEDKIKALKLGADDYVVKPFSPKELLARVEAVLRRSYDVPRMADTIVAGELLIDRGGREVYIAGDVVRLTRREYELLLFLAEHRGQAFSREQLFRQVWDECRDHSTLRTVDTHIKTLRLKLGEAGRFVQTVWGIGYKFEGAR</sequence>
<dbReference type="AlphaFoldDB" id="A0A1G6PBX8"/>
<dbReference type="CDD" id="cd00383">
    <property type="entry name" value="trans_reg_C"/>
    <property type="match status" value="1"/>
</dbReference>
<dbReference type="InterPro" id="IPR036388">
    <property type="entry name" value="WH-like_DNA-bd_sf"/>
</dbReference>
<evidence type="ECO:0000256" key="7">
    <source>
        <dbReference type="ARBA" id="ARBA00023159"/>
    </source>
</evidence>
<evidence type="ECO:0000313" key="13">
    <source>
        <dbReference type="EMBL" id="SDC77569.1"/>
    </source>
</evidence>
<comment type="subcellular location">
    <subcellularLocation>
        <location evidence="1">Cytoplasm</location>
    </subcellularLocation>
</comment>
<evidence type="ECO:0000256" key="9">
    <source>
        <dbReference type="PROSITE-ProRule" id="PRU00169"/>
    </source>
</evidence>
<name>A0A1G6PBX8_9BACI</name>
<reference evidence="14" key="1">
    <citation type="submission" date="2016-09" db="EMBL/GenBank/DDBJ databases">
        <authorList>
            <person name="Varghese N."/>
            <person name="Submissions S."/>
        </authorList>
    </citation>
    <scope>NUCLEOTIDE SEQUENCE [LARGE SCALE GENOMIC DNA]</scope>
    <source>
        <strain evidence="14">25nlg</strain>
    </source>
</reference>
<evidence type="ECO:0000256" key="2">
    <source>
        <dbReference type="ARBA" id="ARBA00022490"/>
    </source>
</evidence>
<dbReference type="GO" id="GO:0005829">
    <property type="term" value="C:cytosol"/>
    <property type="evidence" value="ECO:0007669"/>
    <property type="project" value="TreeGrafter"/>
</dbReference>
<evidence type="ECO:0000256" key="10">
    <source>
        <dbReference type="PROSITE-ProRule" id="PRU01091"/>
    </source>
</evidence>
<dbReference type="FunFam" id="3.40.50.2300:FF:000001">
    <property type="entry name" value="DNA-binding response regulator PhoB"/>
    <property type="match status" value="1"/>
</dbReference>
<evidence type="ECO:0000259" key="12">
    <source>
        <dbReference type="PROSITE" id="PS51755"/>
    </source>
</evidence>
<dbReference type="GO" id="GO:0032993">
    <property type="term" value="C:protein-DNA complex"/>
    <property type="evidence" value="ECO:0007669"/>
    <property type="project" value="TreeGrafter"/>
</dbReference>
<dbReference type="GO" id="GO:0000976">
    <property type="term" value="F:transcription cis-regulatory region binding"/>
    <property type="evidence" value="ECO:0007669"/>
    <property type="project" value="TreeGrafter"/>
</dbReference>
<feature type="domain" description="OmpR/PhoB-type" evidence="12">
    <location>
        <begin position="130"/>
        <end position="227"/>
    </location>
</feature>
<dbReference type="Pfam" id="PF00072">
    <property type="entry name" value="Response_reg"/>
    <property type="match status" value="1"/>
</dbReference>
<evidence type="ECO:0000313" key="14">
    <source>
        <dbReference type="Proteomes" id="UP000242662"/>
    </source>
</evidence>
<evidence type="ECO:0000256" key="5">
    <source>
        <dbReference type="ARBA" id="ARBA00023015"/>
    </source>
</evidence>
<keyword evidence="6 10" id="KW-0238">DNA-binding</keyword>
<feature type="DNA-binding region" description="OmpR/PhoB-type" evidence="10">
    <location>
        <begin position="130"/>
        <end position="227"/>
    </location>
</feature>
<evidence type="ECO:0000256" key="6">
    <source>
        <dbReference type="ARBA" id="ARBA00023125"/>
    </source>
</evidence>
<evidence type="ECO:0000259" key="11">
    <source>
        <dbReference type="PROSITE" id="PS50110"/>
    </source>
</evidence>
<dbReference type="PANTHER" id="PTHR48111:SF44">
    <property type="entry name" value="TRANSCRIPTIONAL REGULATORY PROTEIN RESD"/>
    <property type="match status" value="1"/>
</dbReference>
<dbReference type="Gene3D" id="3.40.50.2300">
    <property type="match status" value="1"/>
</dbReference>
<dbReference type="Proteomes" id="UP000242662">
    <property type="component" value="Unassembled WGS sequence"/>
</dbReference>
<keyword evidence="7" id="KW-0010">Activator</keyword>
<dbReference type="InterPro" id="IPR039420">
    <property type="entry name" value="WalR-like"/>
</dbReference>
<dbReference type="Gene3D" id="1.10.10.10">
    <property type="entry name" value="Winged helix-like DNA-binding domain superfamily/Winged helix DNA-binding domain"/>
    <property type="match status" value="1"/>
</dbReference>
<evidence type="ECO:0000256" key="8">
    <source>
        <dbReference type="ARBA" id="ARBA00023163"/>
    </source>
</evidence>
<dbReference type="SMART" id="SM00448">
    <property type="entry name" value="REC"/>
    <property type="match status" value="1"/>
</dbReference>
<keyword evidence="2" id="KW-0963">Cytoplasm</keyword>
<dbReference type="EMBL" id="FMYM01000016">
    <property type="protein sequence ID" value="SDC77569.1"/>
    <property type="molecule type" value="Genomic_DNA"/>
</dbReference>
<dbReference type="SUPFAM" id="SSF52172">
    <property type="entry name" value="CheY-like"/>
    <property type="match status" value="1"/>
</dbReference>
<dbReference type="InterPro" id="IPR011006">
    <property type="entry name" value="CheY-like_superfamily"/>
</dbReference>
<dbReference type="STRING" id="1464122.SAMN05421737_11628"/>
<dbReference type="PROSITE" id="PS50110">
    <property type="entry name" value="RESPONSE_REGULATORY"/>
    <property type="match status" value="1"/>
</dbReference>
<feature type="modified residue" description="4-aspartylphosphate" evidence="9">
    <location>
        <position position="56"/>
    </location>
</feature>
<feature type="domain" description="Response regulatory" evidence="11">
    <location>
        <begin position="7"/>
        <end position="120"/>
    </location>
</feature>
<keyword evidence="5" id="KW-0805">Transcription regulation</keyword>
<protein>
    <submittedName>
        <fullName evidence="13">Two-component system, OmpR family, response regulator</fullName>
    </submittedName>
</protein>
<dbReference type="GO" id="GO:0006355">
    <property type="term" value="P:regulation of DNA-templated transcription"/>
    <property type="evidence" value="ECO:0007669"/>
    <property type="project" value="InterPro"/>
</dbReference>
<dbReference type="GO" id="GO:0000156">
    <property type="term" value="F:phosphorelay response regulator activity"/>
    <property type="evidence" value="ECO:0007669"/>
    <property type="project" value="TreeGrafter"/>
</dbReference>
<evidence type="ECO:0000256" key="3">
    <source>
        <dbReference type="ARBA" id="ARBA00022553"/>
    </source>
</evidence>
<dbReference type="Gene3D" id="6.10.250.690">
    <property type="match status" value="1"/>
</dbReference>
<dbReference type="InterPro" id="IPR001789">
    <property type="entry name" value="Sig_transdc_resp-reg_receiver"/>
</dbReference>